<proteinExistence type="predicted"/>
<sequence>MICTPDFHDHNSVGLEPGEDDMTLFTADFEQRYDGYGQRKVNDAIIVFFGEMFSNGLETFLYDHLLINCRFDDSFLPINSRKGCSQGARLRVSGYEEGQWRREQIIYSQLYVTSAWPELKLVVVWLDHDSVEACGVGLELSNSLHLIGVLTTSMN</sequence>
<accession>A0A183V402</accession>
<keyword evidence="2" id="KW-1185">Reference proteome</keyword>
<evidence type="ECO:0000313" key="2">
    <source>
        <dbReference type="Proteomes" id="UP000050794"/>
    </source>
</evidence>
<gene>
    <name evidence="1" type="ORF">TCNE_LOCUS15472</name>
</gene>
<dbReference type="Proteomes" id="UP000050794">
    <property type="component" value="Unassembled WGS sequence"/>
</dbReference>
<organism evidence="2 3">
    <name type="scientific">Toxocara canis</name>
    <name type="common">Canine roundworm</name>
    <dbReference type="NCBI Taxonomy" id="6265"/>
    <lineage>
        <taxon>Eukaryota</taxon>
        <taxon>Metazoa</taxon>
        <taxon>Ecdysozoa</taxon>
        <taxon>Nematoda</taxon>
        <taxon>Chromadorea</taxon>
        <taxon>Rhabditida</taxon>
        <taxon>Spirurina</taxon>
        <taxon>Ascaridomorpha</taxon>
        <taxon>Ascaridoidea</taxon>
        <taxon>Toxocaridae</taxon>
        <taxon>Toxocara</taxon>
    </lineage>
</organism>
<dbReference type="AlphaFoldDB" id="A0A183V402"/>
<reference evidence="3" key="1">
    <citation type="submission" date="2016-06" db="UniProtKB">
        <authorList>
            <consortium name="WormBaseParasite"/>
        </authorList>
    </citation>
    <scope>IDENTIFICATION</scope>
</reference>
<protein>
    <submittedName>
        <fullName evidence="3">CUB domain-containing protein</fullName>
    </submittedName>
</protein>
<dbReference type="EMBL" id="UYWY01022888">
    <property type="protein sequence ID" value="VDM46793.1"/>
    <property type="molecule type" value="Genomic_DNA"/>
</dbReference>
<evidence type="ECO:0000313" key="1">
    <source>
        <dbReference type="EMBL" id="VDM46793.1"/>
    </source>
</evidence>
<evidence type="ECO:0000313" key="3">
    <source>
        <dbReference type="WBParaSite" id="TCNE_0001547301-mRNA-1"/>
    </source>
</evidence>
<name>A0A183V402_TOXCA</name>
<dbReference type="WBParaSite" id="TCNE_0001547301-mRNA-1">
    <property type="protein sequence ID" value="TCNE_0001547301-mRNA-1"/>
    <property type="gene ID" value="TCNE_0001547301"/>
</dbReference>
<reference evidence="1 2" key="2">
    <citation type="submission" date="2018-11" db="EMBL/GenBank/DDBJ databases">
        <authorList>
            <consortium name="Pathogen Informatics"/>
        </authorList>
    </citation>
    <scope>NUCLEOTIDE SEQUENCE [LARGE SCALE GENOMIC DNA]</scope>
</reference>